<sequence length="494" mass="54636">MKVIIKKLTVLVFVLTAFSACTNRFEEINTNPNAPISVTSSLLLPQIIRDMVNATLGEAWGIGNIVIQHTAKNQFVNEDRYLWGELNSIWNNVYSNMRDLKIVLDQSEASNQRNYKGIALILKSWMFSLATDCYGDIPYSEAIRGKSDGINFPKYDTQESIYAGILADLAEANSILGTTGEIVAGDPIFNGDVTKWKKLANSLRLRYLMRISNKRNVAADMASIVNNPNANPIMTGNSDNANYTYLSNAPDQFPLFTTRIGSFNEFRASKTLMDVLTGFNDPRRNIFFRPTPATELTPDTSDDQYVGIPNGLGDVEALQFNGGPQNQSRIGALFYEAANSSLGLSIAKGVIMNYSELQFILAEAAKKGLIAGGDAQAKTYYENGINASFAYYGLSTPAGYLAQTGVAYNPANALVQIGTQKWISFFFQGLEAWFDWRRTNIPALRPAATNQTNGIIPTRFIYPLSEQSLNTQNRVEAVTRQGADAITTKVWWNK</sequence>
<dbReference type="PROSITE" id="PS51257">
    <property type="entry name" value="PROKAR_LIPOPROTEIN"/>
    <property type="match status" value="1"/>
</dbReference>
<dbReference type="InterPro" id="IPR011990">
    <property type="entry name" value="TPR-like_helical_dom_sf"/>
</dbReference>
<organism evidence="2 3">
    <name type="scientific">Thermoflexibacter ruber</name>
    <dbReference type="NCBI Taxonomy" id="1003"/>
    <lineage>
        <taxon>Bacteria</taxon>
        <taxon>Pseudomonadati</taxon>
        <taxon>Bacteroidota</taxon>
        <taxon>Cytophagia</taxon>
        <taxon>Cytophagales</taxon>
        <taxon>Thermoflexibacteraceae</taxon>
        <taxon>Thermoflexibacter</taxon>
    </lineage>
</organism>
<name>A0A1I2C809_9BACT</name>
<evidence type="ECO:0000313" key="3">
    <source>
        <dbReference type="Proteomes" id="UP000199513"/>
    </source>
</evidence>
<reference evidence="2 3" key="1">
    <citation type="submission" date="2016-10" db="EMBL/GenBank/DDBJ databases">
        <authorList>
            <person name="de Groot N.N."/>
        </authorList>
    </citation>
    <scope>NUCLEOTIDE SEQUENCE [LARGE SCALE GENOMIC DNA]</scope>
    <source>
        <strain>GEY</strain>
        <strain evidence="3">DSM 9560</strain>
    </source>
</reference>
<evidence type="ECO:0000256" key="1">
    <source>
        <dbReference type="SAM" id="SignalP"/>
    </source>
</evidence>
<dbReference type="CDD" id="cd08977">
    <property type="entry name" value="SusD"/>
    <property type="match status" value="1"/>
</dbReference>
<keyword evidence="1" id="KW-0732">Signal</keyword>
<dbReference type="RefSeq" id="WP_091540089.1">
    <property type="nucleotide sequence ID" value="NZ_FONY01000004.1"/>
</dbReference>
<dbReference type="Pfam" id="PF12771">
    <property type="entry name" value="SusD-like_2"/>
    <property type="match status" value="1"/>
</dbReference>
<proteinExistence type="predicted"/>
<dbReference type="EMBL" id="FONY01000004">
    <property type="protein sequence ID" value="SFE64404.1"/>
    <property type="molecule type" value="Genomic_DNA"/>
</dbReference>
<dbReference type="AlphaFoldDB" id="A0A1I2C809"/>
<accession>A0A1I2C809</accession>
<dbReference type="OrthoDB" id="843771at2"/>
<protein>
    <submittedName>
        <fullName evidence="2">Starch-binding associating with outer membrane</fullName>
    </submittedName>
</protein>
<feature type="chain" id="PRO_5011623880" evidence="1">
    <location>
        <begin position="23"/>
        <end position="494"/>
    </location>
</feature>
<evidence type="ECO:0000313" key="2">
    <source>
        <dbReference type="EMBL" id="SFE64404.1"/>
    </source>
</evidence>
<keyword evidence="3" id="KW-1185">Reference proteome</keyword>
<dbReference type="Gene3D" id="1.25.40.390">
    <property type="match status" value="1"/>
</dbReference>
<dbReference type="SUPFAM" id="SSF48452">
    <property type="entry name" value="TPR-like"/>
    <property type="match status" value="1"/>
</dbReference>
<dbReference type="STRING" id="1003.SAMN04488541_1004128"/>
<gene>
    <name evidence="2" type="ORF">SAMN04488541_1004128</name>
</gene>
<dbReference type="InterPro" id="IPR041662">
    <property type="entry name" value="SusD-like_2"/>
</dbReference>
<dbReference type="Proteomes" id="UP000199513">
    <property type="component" value="Unassembled WGS sequence"/>
</dbReference>
<feature type="signal peptide" evidence="1">
    <location>
        <begin position="1"/>
        <end position="22"/>
    </location>
</feature>